<protein>
    <submittedName>
        <fullName evidence="1">Uncharacterized protein</fullName>
    </submittedName>
</protein>
<dbReference type="OrthoDB" id="77601at2759"/>
<keyword evidence="2" id="KW-1185">Reference proteome</keyword>
<name>A0A2H6KFM2_9APIC</name>
<evidence type="ECO:0000313" key="2">
    <source>
        <dbReference type="Proteomes" id="UP000236319"/>
    </source>
</evidence>
<reference evidence="1 2" key="1">
    <citation type="journal article" date="2017" name="BMC Genomics">
        <title>Whole-genome assembly of Babesia ovata and comparative genomics between closely related pathogens.</title>
        <authorList>
            <person name="Yamagishi J."/>
            <person name="Asada M."/>
            <person name="Hakimi H."/>
            <person name="Tanaka T.Q."/>
            <person name="Sugimoto C."/>
            <person name="Kawazu S."/>
        </authorList>
    </citation>
    <scope>NUCLEOTIDE SEQUENCE [LARGE SCALE GENOMIC DNA]</scope>
    <source>
        <strain evidence="1 2">Miyake</strain>
    </source>
</reference>
<accession>A0A2H6KFM2</accession>
<dbReference type="VEuPathDB" id="PiroplasmaDB:BOVATA_032840"/>
<dbReference type="Proteomes" id="UP000236319">
    <property type="component" value="Unassembled WGS sequence"/>
</dbReference>
<proteinExistence type="predicted"/>
<organism evidence="1 2">
    <name type="scientific">Babesia ovata</name>
    <dbReference type="NCBI Taxonomy" id="189622"/>
    <lineage>
        <taxon>Eukaryota</taxon>
        <taxon>Sar</taxon>
        <taxon>Alveolata</taxon>
        <taxon>Apicomplexa</taxon>
        <taxon>Aconoidasida</taxon>
        <taxon>Piroplasmida</taxon>
        <taxon>Babesiidae</taxon>
        <taxon>Babesia</taxon>
    </lineage>
</organism>
<dbReference type="AlphaFoldDB" id="A0A2H6KFM2"/>
<evidence type="ECO:0000313" key="1">
    <source>
        <dbReference type="EMBL" id="GBE61791.1"/>
    </source>
</evidence>
<dbReference type="EMBL" id="BDSA01000003">
    <property type="protein sequence ID" value="GBE61791.1"/>
    <property type="molecule type" value="Genomic_DNA"/>
</dbReference>
<gene>
    <name evidence="1" type="ORF">BOVATA_032840</name>
</gene>
<comment type="caution">
    <text evidence="1">The sequence shown here is derived from an EMBL/GenBank/DDBJ whole genome shotgun (WGS) entry which is preliminary data.</text>
</comment>
<dbReference type="RefSeq" id="XP_028868034.1">
    <property type="nucleotide sequence ID" value="XM_029012201.1"/>
</dbReference>
<dbReference type="GeneID" id="39875561"/>
<sequence length="220" mass="24489">MVYNSLTEAPRNLKEGIDWLMAVKGTNIMKTSKAMGAALHKFLGIVKLISMEFLEQEELKDQKFVKKVLEMINGSTDRKPGDFAKTMGSNPDAVAQNLRYVVDGCEKFLNHIKNPDQYKSAYSPEVTWDASCSASPEDCAAVFVGMAPMLYAGLLSLWDAGRSNPLKWLKRNKKSLAEVLKAVGYDEPECRTPITASNVINSLRNVDKESLDRLYNLAGF</sequence>